<organism evidence="1 2">
    <name type="scientific">Ruminococcus flavefaciens</name>
    <dbReference type="NCBI Taxonomy" id="1265"/>
    <lineage>
        <taxon>Bacteria</taxon>
        <taxon>Bacillati</taxon>
        <taxon>Bacillota</taxon>
        <taxon>Clostridia</taxon>
        <taxon>Eubacteriales</taxon>
        <taxon>Oscillospiraceae</taxon>
        <taxon>Ruminococcus</taxon>
    </lineage>
</organism>
<proteinExistence type="predicted"/>
<dbReference type="EMBL" id="FPIP01000005">
    <property type="protein sequence ID" value="SFW37120.1"/>
    <property type="molecule type" value="Genomic_DNA"/>
</dbReference>
<dbReference type="RefSeq" id="WP_037324146.1">
    <property type="nucleotide sequence ID" value="NZ_CACVNT010000009.1"/>
</dbReference>
<protein>
    <recommendedName>
        <fullName evidence="3">DUF4177 domain-containing protein</fullName>
    </recommendedName>
</protein>
<name>A0A1K1NNU0_RUMFL</name>
<sequence>MKYIYVKARKKLSGSFYIKSREGELRPREVIDKMAEQGYRYVGHVPVYIGVQGALEEYDMIFEECGKQ</sequence>
<dbReference type="AlphaFoldDB" id="A0A1K1NNU0"/>
<gene>
    <name evidence="1" type="ORF">SAMN02910280_2138</name>
</gene>
<accession>A0A1K1NNU0</accession>
<evidence type="ECO:0000313" key="2">
    <source>
        <dbReference type="Proteomes" id="UP000183461"/>
    </source>
</evidence>
<evidence type="ECO:0000313" key="1">
    <source>
        <dbReference type="EMBL" id="SFW37120.1"/>
    </source>
</evidence>
<dbReference type="Proteomes" id="UP000183461">
    <property type="component" value="Unassembled WGS sequence"/>
</dbReference>
<reference evidence="1 2" key="1">
    <citation type="submission" date="2016-11" db="EMBL/GenBank/DDBJ databases">
        <authorList>
            <person name="Jaros S."/>
            <person name="Januszkiewicz K."/>
            <person name="Wedrychowicz H."/>
        </authorList>
    </citation>
    <scope>NUCLEOTIDE SEQUENCE [LARGE SCALE GENOMIC DNA]</scope>
    <source>
        <strain evidence="1 2">YL228</strain>
    </source>
</reference>
<evidence type="ECO:0008006" key="3">
    <source>
        <dbReference type="Google" id="ProtNLM"/>
    </source>
</evidence>